<organism evidence="6 7">
    <name type="scientific">Achromobacter deleyi</name>
    <dbReference type="NCBI Taxonomy" id="1353891"/>
    <lineage>
        <taxon>Bacteria</taxon>
        <taxon>Pseudomonadati</taxon>
        <taxon>Pseudomonadota</taxon>
        <taxon>Betaproteobacteria</taxon>
        <taxon>Burkholderiales</taxon>
        <taxon>Alcaligenaceae</taxon>
        <taxon>Achromobacter</taxon>
    </lineage>
</organism>
<evidence type="ECO:0000256" key="2">
    <source>
        <dbReference type="ARBA" id="ARBA00023125"/>
    </source>
</evidence>
<dbReference type="EMBL" id="CADIJO010000031">
    <property type="protein sequence ID" value="CAB3738771.1"/>
    <property type="molecule type" value="Genomic_DNA"/>
</dbReference>
<dbReference type="InterPro" id="IPR001647">
    <property type="entry name" value="HTH_TetR"/>
</dbReference>
<dbReference type="RefSeq" id="WP_175193840.1">
    <property type="nucleotide sequence ID" value="NZ_CADIJO010000031.1"/>
</dbReference>
<evidence type="ECO:0000259" key="5">
    <source>
        <dbReference type="PROSITE" id="PS50977"/>
    </source>
</evidence>
<dbReference type="PANTHER" id="PTHR47506">
    <property type="entry name" value="TRANSCRIPTIONAL REGULATORY PROTEIN"/>
    <property type="match status" value="1"/>
</dbReference>
<dbReference type="PROSITE" id="PS50977">
    <property type="entry name" value="HTH_TETR_2"/>
    <property type="match status" value="1"/>
</dbReference>
<dbReference type="InterPro" id="IPR009057">
    <property type="entry name" value="Homeodomain-like_sf"/>
</dbReference>
<proteinExistence type="predicted"/>
<accession>A0A6S7AN93</accession>
<gene>
    <name evidence="6" type="ORF">LMG3458_05550</name>
</gene>
<dbReference type="GO" id="GO:0003677">
    <property type="term" value="F:DNA binding"/>
    <property type="evidence" value="ECO:0007669"/>
    <property type="project" value="UniProtKB-UniRule"/>
</dbReference>
<dbReference type="SUPFAM" id="SSF48498">
    <property type="entry name" value="Tetracyclin repressor-like, C-terminal domain"/>
    <property type="match status" value="1"/>
</dbReference>
<dbReference type="Pfam" id="PF00440">
    <property type="entry name" value="TetR_N"/>
    <property type="match status" value="1"/>
</dbReference>
<dbReference type="PRINTS" id="PR00455">
    <property type="entry name" value="HTHTETR"/>
</dbReference>
<evidence type="ECO:0000313" key="6">
    <source>
        <dbReference type="EMBL" id="CAB3738771.1"/>
    </source>
</evidence>
<evidence type="ECO:0000256" key="4">
    <source>
        <dbReference type="PROSITE-ProRule" id="PRU00335"/>
    </source>
</evidence>
<name>A0A6S7AN93_9BURK</name>
<keyword evidence="2 4" id="KW-0238">DNA-binding</keyword>
<evidence type="ECO:0000256" key="3">
    <source>
        <dbReference type="ARBA" id="ARBA00023163"/>
    </source>
</evidence>
<reference evidence="6 7" key="1">
    <citation type="submission" date="2020-04" db="EMBL/GenBank/DDBJ databases">
        <authorList>
            <person name="De Canck E."/>
        </authorList>
    </citation>
    <scope>NUCLEOTIDE SEQUENCE [LARGE SCALE GENOMIC DNA]</scope>
    <source>
        <strain evidence="6 7">LMG 3458</strain>
    </source>
</reference>
<keyword evidence="3" id="KW-0804">Transcription</keyword>
<evidence type="ECO:0000256" key="1">
    <source>
        <dbReference type="ARBA" id="ARBA00023015"/>
    </source>
</evidence>
<dbReference type="Proteomes" id="UP000494111">
    <property type="component" value="Unassembled WGS sequence"/>
</dbReference>
<dbReference type="SUPFAM" id="SSF46689">
    <property type="entry name" value="Homeodomain-like"/>
    <property type="match status" value="1"/>
</dbReference>
<feature type="DNA-binding region" description="H-T-H motif" evidence="4">
    <location>
        <begin position="32"/>
        <end position="51"/>
    </location>
</feature>
<dbReference type="Gene3D" id="1.10.357.10">
    <property type="entry name" value="Tetracycline Repressor, domain 2"/>
    <property type="match status" value="1"/>
</dbReference>
<feature type="domain" description="HTH tetR-type" evidence="5">
    <location>
        <begin position="9"/>
        <end position="69"/>
    </location>
</feature>
<dbReference type="InterPro" id="IPR036271">
    <property type="entry name" value="Tet_transcr_reg_TetR-rel_C_sf"/>
</dbReference>
<dbReference type="AlphaFoldDB" id="A0A6S7AN93"/>
<dbReference type="Gene3D" id="1.10.10.60">
    <property type="entry name" value="Homeodomain-like"/>
    <property type="match status" value="1"/>
</dbReference>
<keyword evidence="1" id="KW-0805">Transcription regulation</keyword>
<sequence length="199" mass="20863">MAGPVSRKELSHERIVEAAARAIRREGYAGVGVADVMKEAGLTHGGFYAHFPSRDAMLAAAMERAGRDGAARMAQGMARRQAEGASPLRAMVESYLSEKMLVSCETGCPISALASEMPRQSVEVREASAARVQGLVRAVQQALPADAGEHAAMAITANLVGAMQLARALGDNAEGRAMLAAARQSILDQYDTEGGQASH</sequence>
<protein>
    <recommendedName>
        <fullName evidence="5">HTH tetR-type domain-containing protein</fullName>
    </recommendedName>
</protein>
<dbReference type="PANTHER" id="PTHR47506:SF7">
    <property type="entry name" value="TRANSCRIPTIONAL REGULATORY PROTEIN"/>
    <property type="match status" value="1"/>
</dbReference>
<evidence type="ECO:0000313" key="7">
    <source>
        <dbReference type="Proteomes" id="UP000494111"/>
    </source>
</evidence>